<dbReference type="PROSITE" id="PS50887">
    <property type="entry name" value="GGDEF"/>
    <property type="match status" value="1"/>
</dbReference>
<feature type="domain" description="GGDEF" evidence="6">
    <location>
        <begin position="608"/>
        <end position="740"/>
    </location>
</feature>
<keyword evidence="8" id="KW-1185">Reference proteome</keyword>
<dbReference type="PROSITE" id="PS50883">
    <property type="entry name" value="EAL"/>
    <property type="match status" value="1"/>
</dbReference>
<dbReference type="SUPFAM" id="SSF53822">
    <property type="entry name" value="Periplasmic binding protein-like I"/>
    <property type="match status" value="1"/>
</dbReference>
<dbReference type="InterPro" id="IPR035965">
    <property type="entry name" value="PAS-like_dom_sf"/>
</dbReference>
<dbReference type="SMART" id="SM00086">
    <property type="entry name" value="PAC"/>
    <property type="match status" value="1"/>
</dbReference>
<dbReference type="Pfam" id="PF00990">
    <property type="entry name" value="GGDEF"/>
    <property type="match status" value="1"/>
</dbReference>
<dbReference type="InterPro" id="IPR001610">
    <property type="entry name" value="PAC"/>
</dbReference>
<dbReference type="CDD" id="cd06267">
    <property type="entry name" value="PBP1_LacI_sugar_binding-like"/>
    <property type="match status" value="1"/>
</dbReference>
<dbReference type="KEGG" id="vas:GT360_21050"/>
<dbReference type="InterPro" id="IPR000700">
    <property type="entry name" value="PAS-assoc_C"/>
</dbReference>
<dbReference type="Gene3D" id="3.30.450.20">
    <property type="entry name" value="PAS domain"/>
    <property type="match status" value="1"/>
</dbReference>
<sequence>MKTINHCNTHRPTVGVIMPLLSGFYMGELCIALRQVAKQQDINLVFIRSGESRNYELPIGFDSFDALLVVLHSAAHKLIAKAIDRNIPVISLGASYRPLPVEQFYSDQNQGVALLYDWLCDLGHERIGFCGDLSVNDIRLRFKSFQQKVRQHHGEFISGDFFSVSDCSFAGGREAGKAFVEKQSECSAVICAADQNAIGMIQQLKSQGLSLPDDVAVVGIDNIFLGEKASVSLTTIDQNLEELGRSSLLRAVERIRGAAYSADTVMIPQRLVVRNSCGSGDMKPSHEVRKSVRQQMMSADSQSPAELFESFYSQAKDGFDSILDAQNCFGYHFDEAVLAHCQSQHYQVEQTLYANGTRAKPLSTDNKIAFSVDQFPTAMPSQHYVSTVVPVKTGFDGHWKLLCINDSQSIDQGVGSYSMFSNYLDMLALFIERDALLETANTRQKSLQQILQQLKVVSNTSNDGIWDWDLITNKLTWNSRLIDMLGVTDIVRDSIDCSDLFSYIHHEDISSIEDKIHEHLINDAPFKTEFRMRTASGDYLWVQANGAAVQNSHGRPIRFIGSLTDITQQRESAEKIHHMAYFDALTGIANRRKIMQDINLFIGAHQEKRRAVMLMDLNRFKMVNDTFGHHTGDALLRHVSKQLCELLGDRQQIARLGGDEFLFFCDVQNHDQVNELTSQILRRIARPLVFDDIELEAQGSIGVAFYPLDGSTADELIKKADVAMYKAKQAGGGRAVVYSSEMDSSTQNLVTMEHHLKGALKRDEIGVHYQPQVRADDNTVVGVEALARWRSPVLGDVPPYQFIQVAEESGLMTSFGEYILNQVCRDLSSSEWLRGLNRISINVSAKELVNHHFASSAIQTILNHKLPLSLFCFEITETAAISDYEQCSQVLLQLHSAGIALSLDDFGTGFSSLSLLKRLPLNEVKIDRSFIRDIVDGQANLDFVATMILMGKSLGYQVVAEGVETEAHSMALKSTGIDILQGYSYSKPKPLHELEAIYCKAQALGVNTLDV</sequence>
<dbReference type="InterPro" id="IPR028082">
    <property type="entry name" value="Peripla_BP_I"/>
</dbReference>
<evidence type="ECO:0000256" key="1">
    <source>
        <dbReference type="ARBA" id="ARBA00023015"/>
    </source>
</evidence>
<feature type="domain" description="EAL" evidence="5">
    <location>
        <begin position="749"/>
        <end position="1002"/>
    </location>
</feature>
<reference evidence="7 8" key="1">
    <citation type="submission" date="2020-01" db="EMBL/GenBank/DDBJ databases">
        <title>Whole genome and functional gene identification of agarase of Vibrio HN897.</title>
        <authorList>
            <person name="Liu Y."/>
            <person name="Zhao Z."/>
        </authorList>
    </citation>
    <scope>NUCLEOTIDE SEQUENCE [LARGE SCALE GENOMIC DNA]</scope>
    <source>
        <strain evidence="7 8">HN897</strain>
    </source>
</reference>
<dbReference type="PANTHER" id="PTHR44757:SF2">
    <property type="entry name" value="BIOFILM ARCHITECTURE MAINTENANCE PROTEIN MBAA"/>
    <property type="match status" value="1"/>
</dbReference>
<keyword evidence="3" id="KW-0804">Transcription</keyword>
<dbReference type="CDD" id="cd01948">
    <property type="entry name" value="EAL"/>
    <property type="match status" value="1"/>
</dbReference>
<keyword evidence="1" id="KW-0805">Transcription regulation</keyword>
<dbReference type="PROSITE" id="PS50113">
    <property type="entry name" value="PAC"/>
    <property type="match status" value="1"/>
</dbReference>
<dbReference type="CDD" id="cd00130">
    <property type="entry name" value="PAS"/>
    <property type="match status" value="1"/>
</dbReference>
<dbReference type="InterPro" id="IPR046335">
    <property type="entry name" value="LacI/GalR-like_sensor"/>
</dbReference>
<dbReference type="InterPro" id="IPR035919">
    <property type="entry name" value="EAL_sf"/>
</dbReference>
<evidence type="ECO:0000256" key="2">
    <source>
        <dbReference type="ARBA" id="ARBA00023125"/>
    </source>
</evidence>
<feature type="domain" description="PAC" evidence="4">
    <location>
        <begin position="526"/>
        <end position="578"/>
    </location>
</feature>
<evidence type="ECO:0000259" key="5">
    <source>
        <dbReference type="PROSITE" id="PS50883"/>
    </source>
</evidence>
<dbReference type="SUPFAM" id="SSF55073">
    <property type="entry name" value="Nucleotide cyclase"/>
    <property type="match status" value="1"/>
</dbReference>
<dbReference type="EMBL" id="CP047476">
    <property type="protein sequence ID" value="QIA65985.1"/>
    <property type="molecule type" value="Genomic_DNA"/>
</dbReference>
<dbReference type="Gene3D" id="3.30.70.270">
    <property type="match status" value="1"/>
</dbReference>
<dbReference type="NCBIfam" id="TIGR00254">
    <property type="entry name" value="GGDEF"/>
    <property type="match status" value="1"/>
</dbReference>
<dbReference type="Gene3D" id="3.40.50.2300">
    <property type="match status" value="2"/>
</dbReference>
<dbReference type="RefSeq" id="WP_164650892.1">
    <property type="nucleotide sequence ID" value="NZ_CP047476.1"/>
</dbReference>
<evidence type="ECO:0000313" key="8">
    <source>
        <dbReference type="Proteomes" id="UP000464262"/>
    </source>
</evidence>
<evidence type="ECO:0000256" key="3">
    <source>
        <dbReference type="ARBA" id="ARBA00023163"/>
    </source>
</evidence>
<gene>
    <name evidence="7" type="ORF">GT360_21050</name>
</gene>
<accession>A0A7Z2T824</accession>
<protein>
    <submittedName>
        <fullName evidence="7">EAL domain-containing protein</fullName>
    </submittedName>
</protein>
<dbReference type="CDD" id="cd01949">
    <property type="entry name" value="GGDEF"/>
    <property type="match status" value="1"/>
</dbReference>
<evidence type="ECO:0000313" key="7">
    <source>
        <dbReference type="EMBL" id="QIA65985.1"/>
    </source>
</evidence>
<evidence type="ECO:0000259" key="6">
    <source>
        <dbReference type="PROSITE" id="PS50887"/>
    </source>
</evidence>
<dbReference type="InterPro" id="IPR001633">
    <property type="entry name" value="EAL_dom"/>
</dbReference>
<dbReference type="InterPro" id="IPR013655">
    <property type="entry name" value="PAS_fold_3"/>
</dbReference>
<dbReference type="Gene3D" id="3.20.20.450">
    <property type="entry name" value="EAL domain"/>
    <property type="match status" value="1"/>
</dbReference>
<dbReference type="InterPro" id="IPR029787">
    <property type="entry name" value="Nucleotide_cyclase"/>
</dbReference>
<proteinExistence type="predicted"/>
<dbReference type="Pfam" id="PF00563">
    <property type="entry name" value="EAL"/>
    <property type="match status" value="1"/>
</dbReference>
<keyword evidence="2" id="KW-0238">DNA-binding</keyword>
<dbReference type="PANTHER" id="PTHR44757">
    <property type="entry name" value="DIGUANYLATE CYCLASE DGCP"/>
    <property type="match status" value="1"/>
</dbReference>
<evidence type="ECO:0000259" key="4">
    <source>
        <dbReference type="PROSITE" id="PS50113"/>
    </source>
</evidence>
<dbReference type="SUPFAM" id="SSF141868">
    <property type="entry name" value="EAL domain-like"/>
    <property type="match status" value="1"/>
</dbReference>
<dbReference type="Proteomes" id="UP000464262">
    <property type="component" value="Chromosome 2"/>
</dbReference>
<dbReference type="SUPFAM" id="SSF55785">
    <property type="entry name" value="PYP-like sensor domain (PAS domain)"/>
    <property type="match status" value="1"/>
</dbReference>
<dbReference type="InterPro" id="IPR052155">
    <property type="entry name" value="Biofilm_reg_signaling"/>
</dbReference>
<name>A0A7Z2T824_9VIBR</name>
<dbReference type="NCBIfam" id="TIGR00229">
    <property type="entry name" value="sensory_box"/>
    <property type="match status" value="1"/>
</dbReference>
<dbReference type="SMART" id="SM00267">
    <property type="entry name" value="GGDEF"/>
    <property type="match status" value="1"/>
</dbReference>
<dbReference type="InterPro" id="IPR000160">
    <property type="entry name" value="GGDEF_dom"/>
</dbReference>
<dbReference type="InterPro" id="IPR043128">
    <property type="entry name" value="Rev_trsase/Diguanyl_cyclase"/>
</dbReference>
<dbReference type="GO" id="GO:0003677">
    <property type="term" value="F:DNA binding"/>
    <property type="evidence" value="ECO:0007669"/>
    <property type="project" value="UniProtKB-KW"/>
</dbReference>
<dbReference type="Pfam" id="PF13377">
    <property type="entry name" value="Peripla_BP_3"/>
    <property type="match status" value="1"/>
</dbReference>
<dbReference type="InterPro" id="IPR000014">
    <property type="entry name" value="PAS"/>
</dbReference>
<dbReference type="AlphaFoldDB" id="A0A7Z2T824"/>
<dbReference type="Pfam" id="PF08447">
    <property type="entry name" value="PAS_3"/>
    <property type="match status" value="1"/>
</dbReference>
<dbReference type="SMART" id="SM00052">
    <property type="entry name" value="EAL"/>
    <property type="match status" value="1"/>
</dbReference>
<organism evidence="7 8">
    <name type="scientific">Vibrio astriarenae</name>
    <dbReference type="NCBI Taxonomy" id="1481923"/>
    <lineage>
        <taxon>Bacteria</taxon>
        <taxon>Pseudomonadati</taxon>
        <taxon>Pseudomonadota</taxon>
        <taxon>Gammaproteobacteria</taxon>
        <taxon>Vibrionales</taxon>
        <taxon>Vibrionaceae</taxon>
        <taxon>Vibrio</taxon>
    </lineage>
</organism>